<sequence length="90" mass="10201">MPCHKEVHLSSIQQVFKHGMKVSPGSVAGDHIEASGALPSLRGLSKGPVYYPLYTLKQSARERKFECINNEFKLNNFISRSRKKRKEPSE</sequence>
<keyword evidence="1" id="KW-0496">Mitochondrion</keyword>
<gene>
    <name evidence="1" type="ORF">ABT39_MTgene1071</name>
</gene>
<accession>A0A101M5J5</accession>
<proteinExistence type="predicted"/>
<dbReference type="AlphaFoldDB" id="A0A101M5J5"/>
<dbReference type="EMBL" id="LKAM01000001">
    <property type="protein sequence ID" value="KUM51225.1"/>
    <property type="molecule type" value="Genomic_DNA"/>
</dbReference>
<organism evidence="1">
    <name type="scientific">Picea glauca</name>
    <name type="common">White spruce</name>
    <name type="synonym">Pinus glauca</name>
    <dbReference type="NCBI Taxonomy" id="3330"/>
    <lineage>
        <taxon>Eukaryota</taxon>
        <taxon>Viridiplantae</taxon>
        <taxon>Streptophyta</taxon>
        <taxon>Embryophyta</taxon>
        <taxon>Tracheophyta</taxon>
        <taxon>Spermatophyta</taxon>
        <taxon>Pinopsida</taxon>
        <taxon>Pinidae</taxon>
        <taxon>Conifers I</taxon>
        <taxon>Pinales</taxon>
        <taxon>Pinaceae</taxon>
        <taxon>Picea</taxon>
    </lineage>
</organism>
<reference evidence="1" key="1">
    <citation type="journal article" date="2015" name="Genome Biol. Evol.">
        <title>Organellar Genomes of White Spruce (Picea glauca): Assembly and Annotation.</title>
        <authorList>
            <person name="Jackman S.D."/>
            <person name="Warren R.L."/>
            <person name="Gibb E.A."/>
            <person name="Vandervalk B.P."/>
            <person name="Mohamadi H."/>
            <person name="Chu J."/>
            <person name="Raymond A."/>
            <person name="Pleasance S."/>
            <person name="Coope R."/>
            <person name="Wildung M.R."/>
            <person name="Ritland C.E."/>
            <person name="Bousquet J."/>
            <person name="Jones S.J."/>
            <person name="Bohlmann J."/>
            <person name="Birol I."/>
        </authorList>
    </citation>
    <scope>NUCLEOTIDE SEQUENCE [LARGE SCALE GENOMIC DNA]</scope>
    <source>
        <tissue evidence="1">Flushing bud</tissue>
    </source>
</reference>
<name>A0A101M5J5_PICGL</name>
<comment type="caution">
    <text evidence="1">The sequence shown here is derived from an EMBL/GenBank/DDBJ whole genome shotgun (WGS) entry which is preliminary data.</text>
</comment>
<evidence type="ECO:0000313" key="1">
    <source>
        <dbReference type="EMBL" id="KUM51225.1"/>
    </source>
</evidence>
<protein>
    <submittedName>
        <fullName evidence="1">Uncharacterized protein</fullName>
    </submittedName>
</protein>
<geneLocation type="mitochondrion" evidence="1"/>